<proteinExistence type="predicted"/>
<gene>
    <name evidence="1" type="ORF">DM01DRAFT_1150360</name>
</gene>
<dbReference type="Proteomes" id="UP000242146">
    <property type="component" value="Unassembled WGS sequence"/>
</dbReference>
<reference evidence="1 2" key="1">
    <citation type="submission" date="2016-07" db="EMBL/GenBank/DDBJ databases">
        <title>Pervasive Adenine N6-methylation of Active Genes in Fungi.</title>
        <authorList>
            <consortium name="DOE Joint Genome Institute"/>
            <person name="Mondo S.J."/>
            <person name="Dannebaum R.O."/>
            <person name="Kuo R.C."/>
            <person name="Labutti K."/>
            <person name="Haridas S."/>
            <person name="Kuo A."/>
            <person name="Salamov A."/>
            <person name="Ahrendt S.R."/>
            <person name="Lipzen A."/>
            <person name="Sullivan W."/>
            <person name="Andreopoulos W.B."/>
            <person name="Clum A."/>
            <person name="Lindquist E."/>
            <person name="Daum C."/>
            <person name="Ramamoorthy G.K."/>
            <person name="Gryganskyi A."/>
            <person name="Culley D."/>
            <person name="Magnuson J.K."/>
            <person name="James T.Y."/>
            <person name="O'Malley M.A."/>
            <person name="Stajich J.E."/>
            <person name="Spatafora J.W."/>
            <person name="Visel A."/>
            <person name="Grigoriev I.V."/>
        </authorList>
    </citation>
    <scope>NUCLEOTIDE SEQUENCE [LARGE SCALE GENOMIC DNA]</scope>
    <source>
        <strain evidence="1 2">NRRL 3301</strain>
    </source>
</reference>
<name>A0A1X2G6T8_9FUNG</name>
<protein>
    <submittedName>
        <fullName evidence="1">Uncharacterized protein</fullName>
    </submittedName>
</protein>
<evidence type="ECO:0000313" key="1">
    <source>
        <dbReference type="EMBL" id="ORX46560.1"/>
    </source>
</evidence>
<keyword evidence="2" id="KW-1185">Reference proteome</keyword>
<dbReference type="AlphaFoldDB" id="A0A1X2G6T8"/>
<feature type="non-terminal residue" evidence="1">
    <location>
        <position position="1"/>
    </location>
</feature>
<organism evidence="1 2">
    <name type="scientific">Hesseltinella vesiculosa</name>
    <dbReference type="NCBI Taxonomy" id="101127"/>
    <lineage>
        <taxon>Eukaryota</taxon>
        <taxon>Fungi</taxon>
        <taxon>Fungi incertae sedis</taxon>
        <taxon>Mucoromycota</taxon>
        <taxon>Mucoromycotina</taxon>
        <taxon>Mucoromycetes</taxon>
        <taxon>Mucorales</taxon>
        <taxon>Cunninghamellaceae</taxon>
        <taxon>Hesseltinella</taxon>
    </lineage>
</organism>
<dbReference type="EMBL" id="MCGT01000037">
    <property type="protein sequence ID" value="ORX46560.1"/>
    <property type="molecule type" value="Genomic_DNA"/>
</dbReference>
<evidence type="ECO:0000313" key="2">
    <source>
        <dbReference type="Proteomes" id="UP000242146"/>
    </source>
</evidence>
<sequence length="200" mass="22403">EAWDGKKKKILHSRLDDPGRAAKSHDVVWNGFGHQGSSTNSHTVANSDAWTNRDAATNPTIFTNGNITAILQLLLAFVWIQRVIYCIDMHAWSKHSAMANGDLAHVQECRVKIDVHIISQRDVVAIVTAKVGPHLGILTQMSKQFFSMTSHLALVLAFIQLSLQLLRSVSFLRQLLIIWDVQLPSKHLFLFCRHCSINGC</sequence>
<accession>A0A1X2G6T8</accession>
<comment type="caution">
    <text evidence="1">The sequence shown here is derived from an EMBL/GenBank/DDBJ whole genome shotgun (WGS) entry which is preliminary data.</text>
</comment>